<name>A0ABR1TPA9_9PEZI</name>
<gene>
    <name evidence="1" type="ORF">PG994_010022</name>
</gene>
<evidence type="ECO:0008006" key="3">
    <source>
        <dbReference type="Google" id="ProtNLM"/>
    </source>
</evidence>
<dbReference type="Proteomes" id="UP001480595">
    <property type="component" value="Unassembled WGS sequence"/>
</dbReference>
<dbReference type="EMBL" id="JAQQWL010000011">
    <property type="protein sequence ID" value="KAK8048292.1"/>
    <property type="molecule type" value="Genomic_DNA"/>
</dbReference>
<protein>
    <recommendedName>
        <fullName evidence="3">Sulfatase-modifying factor enzyme domain-containing protein</fullName>
    </recommendedName>
</protein>
<proteinExistence type="predicted"/>
<keyword evidence="2" id="KW-1185">Reference proteome</keyword>
<comment type="caution">
    <text evidence="1">The sequence shown here is derived from an EMBL/GenBank/DDBJ whole genome shotgun (WGS) entry which is preliminary data.</text>
</comment>
<organism evidence="1 2">
    <name type="scientific">Apiospora phragmitis</name>
    <dbReference type="NCBI Taxonomy" id="2905665"/>
    <lineage>
        <taxon>Eukaryota</taxon>
        <taxon>Fungi</taxon>
        <taxon>Dikarya</taxon>
        <taxon>Ascomycota</taxon>
        <taxon>Pezizomycotina</taxon>
        <taxon>Sordariomycetes</taxon>
        <taxon>Xylariomycetidae</taxon>
        <taxon>Amphisphaeriales</taxon>
        <taxon>Apiosporaceae</taxon>
        <taxon>Apiospora</taxon>
    </lineage>
</organism>
<accession>A0ABR1TPA9</accession>
<dbReference type="GeneID" id="92094494"/>
<evidence type="ECO:0000313" key="2">
    <source>
        <dbReference type="Proteomes" id="UP001480595"/>
    </source>
</evidence>
<reference evidence="1 2" key="1">
    <citation type="submission" date="2023-01" db="EMBL/GenBank/DDBJ databases">
        <title>Analysis of 21 Apiospora genomes using comparative genomics revels a genus with tremendous synthesis potential of carbohydrate active enzymes and secondary metabolites.</title>
        <authorList>
            <person name="Sorensen T."/>
        </authorList>
    </citation>
    <scope>NUCLEOTIDE SEQUENCE [LARGE SCALE GENOMIC DNA]</scope>
    <source>
        <strain evidence="1 2">CBS 135458</strain>
    </source>
</reference>
<evidence type="ECO:0000313" key="1">
    <source>
        <dbReference type="EMBL" id="KAK8048292.1"/>
    </source>
</evidence>
<sequence length="75" mass="8539">MHIRRSRSSTCDLVQPLTHRGTENVFEWVNDTWGKGVLEDGGTTPWITFTYRQYERSHCTPLELVRSAAAEADGT</sequence>
<dbReference type="RefSeq" id="XP_066710541.1">
    <property type="nucleotide sequence ID" value="XM_066861431.1"/>
</dbReference>